<protein>
    <submittedName>
        <fullName evidence="1">Uncharacterized protein</fullName>
    </submittedName>
</protein>
<gene>
    <name evidence="1" type="ORF">AHOG_20800</name>
</gene>
<name>A0A221W8V4_9PSEU</name>
<dbReference type="Proteomes" id="UP000204221">
    <property type="component" value="Chromosome"/>
</dbReference>
<dbReference type="RefSeq" id="WP_157736953.1">
    <property type="nucleotide sequence ID" value="NZ_CP022521.1"/>
</dbReference>
<organism evidence="1 2">
    <name type="scientific">Actinoalloteichus hoggarensis</name>
    <dbReference type="NCBI Taxonomy" id="1470176"/>
    <lineage>
        <taxon>Bacteria</taxon>
        <taxon>Bacillati</taxon>
        <taxon>Actinomycetota</taxon>
        <taxon>Actinomycetes</taxon>
        <taxon>Pseudonocardiales</taxon>
        <taxon>Pseudonocardiaceae</taxon>
        <taxon>Actinoalloteichus</taxon>
    </lineage>
</organism>
<reference evidence="1 2" key="1">
    <citation type="submission" date="2017-07" db="EMBL/GenBank/DDBJ databases">
        <title>Complete genome sequence of Actinoalloteichus hoggarensis DSM 45943, type strain of Actinoalloteichus hoggarensis.</title>
        <authorList>
            <person name="Ruckert C."/>
            <person name="Nouioui I."/>
            <person name="Willmese J."/>
            <person name="van Wezel G."/>
            <person name="Klenk H.-P."/>
            <person name="Kalinowski J."/>
            <person name="Zotchev S.B."/>
        </authorList>
    </citation>
    <scope>NUCLEOTIDE SEQUENCE [LARGE SCALE GENOMIC DNA]</scope>
    <source>
        <strain evidence="1 2">DSM 45943</strain>
    </source>
</reference>
<evidence type="ECO:0000313" key="2">
    <source>
        <dbReference type="Proteomes" id="UP000204221"/>
    </source>
</evidence>
<proteinExistence type="predicted"/>
<dbReference type="AlphaFoldDB" id="A0A221W8V4"/>
<keyword evidence="2" id="KW-1185">Reference proteome</keyword>
<evidence type="ECO:0000313" key="1">
    <source>
        <dbReference type="EMBL" id="ASO21777.1"/>
    </source>
</evidence>
<dbReference type="EMBL" id="CP022521">
    <property type="protein sequence ID" value="ASO21777.1"/>
    <property type="molecule type" value="Genomic_DNA"/>
</dbReference>
<dbReference type="KEGG" id="ahg:AHOG_20800"/>
<accession>A0A221W8V4</accession>
<sequence length="52" mass="5361">MQGDVRPAVRREAAGAYGEEGFRRGLADVDAVSLGEAWAAERAAQQAAKGGS</sequence>